<dbReference type="PANTHER" id="PTHR39583">
    <property type="entry name" value="TYPE II SECRETION SYSTEM PROTEIN J-RELATED"/>
    <property type="match status" value="1"/>
</dbReference>
<dbReference type="InterPro" id="IPR045584">
    <property type="entry name" value="Pilin-like"/>
</dbReference>
<name>A0ABV2CLX9_9RHOO</name>
<comment type="subcellular location">
    <subcellularLocation>
        <location evidence="1">Cell inner membrane</location>
        <topology evidence="1">Single-pass membrane protein</topology>
    </subcellularLocation>
</comment>
<evidence type="ECO:0000256" key="2">
    <source>
        <dbReference type="ARBA" id="ARBA00011084"/>
    </source>
</evidence>
<dbReference type="SUPFAM" id="SSF54523">
    <property type="entry name" value="Pili subunits"/>
    <property type="match status" value="1"/>
</dbReference>
<comment type="caution">
    <text evidence="11">The sequence shown here is derived from an EMBL/GenBank/DDBJ whole genome shotgun (WGS) entry which is preliminary data.</text>
</comment>
<evidence type="ECO:0000256" key="4">
    <source>
        <dbReference type="ARBA" id="ARBA00022475"/>
    </source>
</evidence>
<sequence>MMPGRRAAGFTLLEVLVALGVFAVVTLLAWKGLDLMTTAKARLDTEMRKWRELELVFERINMDLTQVAPRSWTDSNNRVRSPIQATGSEDGASCQLDVLRFGNDNETLHTRYRVADGRLSLELPPVAFSASASQPGLTPPSYLLLEGVSRCEMTFFDESNKPYRHWPVEEAEDMTRPHGMRLRLTLDGRGDFERVYYIP</sequence>
<protein>
    <recommendedName>
        <fullName evidence="3">Type II secretion system protein J</fullName>
    </recommendedName>
</protein>
<dbReference type="PANTHER" id="PTHR39583:SF2">
    <property type="entry name" value="TYPE II SECRETION SYSTEM PROTEIN J"/>
    <property type="match status" value="1"/>
</dbReference>
<evidence type="ECO:0000256" key="10">
    <source>
        <dbReference type="SAM" id="Phobius"/>
    </source>
</evidence>
<dbReference type="InterPro" id="IPR051621">
    <property type="entry name" value="T2SS_protein_J"/>
</dbReference>
<accession>A0ABV2CLX9</accession>
<evidence type="ECO:0000313" key="11">
    <source>
        <dbReference type="EMBL" id="MET1488904.1"/>
    </source>
</evidence>
<feature type="transmembrane region" description="Helical" evidence="10">
    <location>
        <begin position="7"/>
        <end position="30"/>
    </location>
</feature>
<keyword evidence="5" id="KW-0488">Methylation</keyword>
<dbReference type="NCBIfam" id="TIGR02532">
    <property type="entry name" value="IV_pilin_GFxxxE"/>
    <property type="match status" value="1"/>
</dbReference>
<proteinExistence type="inferred from homology"/>
<dbReference type="InterPro" id="IPR012902">
    <property type="entry name" value="N_methyl_site"/>
</dbReference>
<organism evidence="11 12">
    <name type="scientific">Uliginosibacterium paludis</name>
    <dbReference type="NCBI Taxonomy" id="1615952"/>
    <lineage>
        <taxon>Bacteria</taxon>
        <taxon>Pseudomonadati</taxon>
        <taxon>Pseudomonadota</taxon>
        <taxon>Betaproteobacteria</taxon>
        <taxon>Rhodocyclales</taxon>
        <taxon>Zoogloeaceae</taxon>
        <taxon>Uliginosibacterium</taxon>
    </lineage>
</organism>
<dbReference type="Pfam" id="PF07963">
    <property type="entry name" value="N_methyl"/>
    <property type="match status" value="1"/>
</dbReference>
<evidence type="ECO:0000256" key="3">
    <source>
        <dbReference type="ARBA" id="ARBA00021539"/>
    </source>
</evidence>
<keyword evidence="9 10" id="KW-0472">Membrane</keyword>
<keyword evidence="7 10" id="KW-0812">Transmembrane</keyword>
<keyword evidence="6" id="KW-0997">Cell inner membrane</keyword>
<evidence type="ECO:0000256" key="1">
    <source>
        <dbReference type="ARBA" id="ARBA00004377"/>
    </source>
</evidence>
<evidence type="ECO:0000256" key="8">
    <source>
        <dbReference type="ARBA" id="ARBA00022989"/>
    </source>
</evidence>
<gene>
    <name evidence="11" type="ORF">ABVT11_03630</name>
</gene>
<dbReference type="Proteomes" id="UP001548590">
    <property type="component" value="Unassembled WGS sequence"/>
</dbReference>
<evidence type="ECO:0000256" key="7">
    <source>
        <dbReference type="ARBA" id="ARBA00022692"/>
    </source>
</evidence>
<evidence type="ECO:0000313" key="12">
    <source>
        <dbReference type="Proteomes" id="UP001548590"/>
    </source>
</evidence>
<dbReference type="InterPro" id="IPR010055">
    <property type="entry name" value="T2SS_protein-GspJ"/>
</dbReference>
<dbReference type="Pfam" id="PF11612">
    <property type="entry name" value="T2SSJ"/>
    <property type="match status" value="1"/>
</dbReference>
<keyword evidence="12" id="KW-1185">Reference proteome</keyword>
<dbReference type="PROSITE" id="PS00409">
    <property type="entry name" value="PROKAR_NTER_METHYL"/>
    <property type="match status" value="1"/>
</dbReference>
<keyword evidence="8 10" id="KW-1133">Transmembrane helix</keyword>
<comment type="similarity">
    <text evidence="2">Belongs to the GSP J family.</text>
</comment>
<reference evidence="11 12" key="1">
    <citation type="submission" date="2024-07" db="EMBL/GenBank/DDBJ databases">
        <title>Uliginosibacterium paludis KCTC:42655.</title>
        <authorList>
            <person name="Kim M.K."/>
        </authorList>
    </citation>
    <scope>NUCLEOTIDE SEQUENCE [LARGE SCALE GENOMIC DNA]</scope>
    <source>
        <strain evidence="11 12">KCTC 42655</strain>
    </source>
</reference>
<evidence type="ECO:0000256" key="6">
    <source>
        <dbReference type="ARBA" id="ARBA00022519"/>
    </source>
</evidence>
<evidence type="ECO:0000256" key="5">
    <source>
        <dbReference type="ARBA" id="ARBA00022481"/>
    </source>
</evidence>
<dbReference type="EMBL" id="JBEWLZ010000002">
    <property type="protein sequence ID" value="MET1488904.1"/>
    <property type="molecule type" value="Genomic_DNA"/>
</dbReference>
<dbReference type="RefSeq" id="WP_345923905.1">
    <property type="nucleotide sequence ID" value="NZ_JBDIVF010000001.1"/>
</dbReference>
<evidence type="ECO:0000256" key="9">
    <source>
        <dbReference type="ARBA" id="ARBA00023136"/>
    </source>
</evidence>
<keyword evidence="4" id="KW-1003">Cell membrane</keyword>